<dbReference type="KEGG" id="egl:EGR_08593"/>
<dbReference type="AlphaFoldDB" id="W6UEP8"/>
<evidence type="ECO:0000313" key="3">
    <source>
        <dbReference type="Proteomes" id="UP000019149"/>
    </source>
</evidence>
<proteinExistence type="predicted"/>
<dbReference type="OrthoDB" id="10518835at2759"/>
<feature type="transmembrane region" description="Helical" evidence="1">
    <location>
        <begin position="135"/>
        <end position="157"/>
    </location>
</feature>
<keyword evidence="1" id="KW-0472">Membrane</keyword>
<accession>W6UEP8</accession>
<dbReference type="CTD" id="36344308"/>
<reference evidence="2 3" key="1">
    <citation type="journal article" date="2013" name="Nat. Genet.">
        <title>The genome of the hydatid tapeworm Echinococcus granulosus.</title>
        <authorList>
            <person name="Zheng H."/>
            <person name="Zhang W."/>
            <person name="Zhang L."/>
            <person name="Zhang Z."/>
            <person name="Li J."/>
            <person name="Lu G."/>
            <person name="Zhu Y."/>
            <person name="Wang Y."/>
            <person name="Huang Y."/>
            <person name="Liu J."/>
            <person name="Kang H."/>
            <person name="Chen J."/>
            <person name="Wang L."/>
            <person name="Chen A."/>
            <person name="Yu S."/>
            <person name="Gao Z."/>
            <person name="Jin L."/>
            <person name="Gu W."/>
            <person name="Wang Z."/>
            <person name="Zhao L."/>
            <person name="Shi B."/>
            <person name="Wen H."/>
            <person name="Lin R."/>
            <person name="Jones M.K."/>
            <person name="Brejova B."/>
            <person name="Vinar T."/>
            <person name="Zhao G."/>
            <person name="McManus D.P."/>
            <person name="Chen Z."/>
            <person name="Zhou Y."/>
            <person name="Wang S."/>
        </authorList>
    </citation>
    <scope>NUCLEOTIDE SEQUENCE [LARGE SCALE GENOMIC DNA]</scope>
</reference>
<gene>
    <name evidence="2" type="ORF">EGR_08593</name>
</gene>
<organism evidence="2 3">
    <name type="scientific">Echinococcus granulosus</name>
    <name type="common">Hydatid tapeworm</name>
    <dbReference type="NCBI Taxonomy" id="6210"/>
    <lineage>
        <taxon>Eukaryota</taxon>
        <taxon>Metazoa</taxon>
        <taxon>Spiralia</taxon>
        <taxon>Lophotrochozoa</taxon>
        <taxon>Platyhelminthes</taxon>
        <taxon>Cestoda</taxon>
        <taxon>Eucestoda</taxon>
        <taxon>Cyclophyllidea</taxon>
        <taxon>Taeniidae</taxon>
        <taxon>Echinococcus</taxon>
        <taxon>Echinococcus granulosus group</taxon>
    </lineage>
</organism>
<dbReference type="RefSeq" id="XP_024347763.1">
    <property type="nucleotide sequence ID" value="XM_024497842.1"/>
</dbReference>
<dbReference type="GeneID" id="36344308"/>
<protein>
    <submittedName>
        <fullName evidence="2">Uncharacterized protein</fullName>
    </submittedName>
</protein>
<keyword evidence="1" id="KW-0812">Transmembrane</keyword>
<feature type="transmembrane region" description="Helical" evidence="1">
    <location>
        <begin position="68"/>
        <end position="91"/>
    </location>
</feature>
<keyword evidence="1" id="KW-1133">Transmembrane helix</keyword>
<evidence type="ECO:0000313" key="2">
    <source>
        <dbReference type="EMBL" id="EUB56567.1"/>
    </source>
</evidence>
<dbReference type="Proteomes" id="UP000019149">
    <property type="component" value="Unassembled WGS sequence"/>
</dbReference>
<comment type="caution">
    <text evidence="2">The sequence shown here is derived from an EMBL/GenBank/DDBJ whole genome shotgun (WGS) entry which is preliminary data.</text>
</comment>
<evidence type="ECO:0000256" key="1">
    <source>
        <dbReference type="SAM" id="Phobius"/>
    </source>
</evidence>
<keyword evidence="3" id="KW-1185">Reference proteome</keyword>
<name>W6UEP8_ECHGR</name>
<dbReference type="EMBL" id="APAU02000111">
    <property type="protein sequence ID" value="EUB56567.1"/>
    <property type="molecule type" value="Genomic_DNA"/>
</dbReference>
<sequence length="195" mass="23077">MLVFVLTVDAKRHHRSCEAVVLHKKSIFGRGNMEKPHSLKQKLVKTAAKHALKTGRKKFAHKSEIKRFLHTLALFLDISLTPLSLSIYTSIISTWQRYFYLIHLKISRSHRKMAWKWIWTSIQYWTSISTNCSEFTLISIWWCLLIFKLLLYLKVYLRTSNRQAFIRIPINSTPHGLHVTISKFFRSFVLLNMDE</sequence>